<accession>Q65R17</accession>
<dbReference type="EMBL" id="AE016827">
    <property type="protein sequence ID" value="AAU38593.1"/>
    <property type="molecule type" value="Genomic_DNA"/>
</dbReference>
<sequence length="32" mass="3949">MFIEPNKKPKIYTALFTQAYYHIFIRFILNNL</sequence>
<name>Q65R17_MANSM</name>
<gene>
    <name evidence="1" type="ordered locus">MS1986</name>
</gene>
<dbReference type="AlphaFoldDB" id="Q65R17"/>
<organism evidence="1 2">
    <name type="scientific">Mannheimia succiniciproducens (strain KCTC 0769BP / MBEL55E)</name>
    <dbReference type="NCBI Taxonomy" id="221988"/>
    <lineage>
        <taxon>Bacteria</taxon>
        <taxon>Pseudomonadati</taxon>
        <taxon>Pseudomonadota</taxon>
        <taxon>Gammaproteobacteria</taxon>
        <taxon>Pasteurellales</taxon>
        <taxon>Pasteurellaceae</taxon>
        <taxon>Basfia</taxon>
    </lineage>
</organism>
<reference evidence="1 2" key="1">
    <citation type="journal article" date="2004" name="Nat. Biotechnol.">
        <title>The genome sequence of the capnophilic rumen bacterium Mannheimia succiniciproducens.</title>
        <authorList>
            <person name="Hong S.H."/>
            <person name="Kim J.S."/>
            <person name="Lee S.Y."/>
            <person name="In Y.H."/>
            <person name="Choi S.S."/>
            <person name="Rih J.-K."/>
            <person name="Kim C.H."/>
            <person name="Jeong H."/>
            <person name="Hur C.G."/>
            <person name="Kim J.J."/>
        </authorList>
    </citation>
    <scope>NUCLEOTIDE SEQUENCE [LARGE SCALE GENOMIC DNA]</scope>
    <source>
        <strain evidence="2">KCTC 0769BP / MBEL55E</strain>
    </source>
</reference>
<protein>
    <submittedName>
        <fullName evidence="1">Uncharacterized protein</fullName>
    </submittedName>
</protein>
<dbReference type="KEGG" id="msu:MS1986"/>
<keyword evidence="2" id="KW-1185">Reference proteome</keyword>
<dbReference type="HOGENOM" id="CLU_3390171_0_0_6"/>
<evidence type="ECO:0000313" key="1">
    <source>
        <dbReference type="EMBL" id="AAU38593.1"/>
    </source>
</evidence>
<proteinExistence type="predicted"/>
<evidence type="ECO:0000313" key="2">
    <source>
        <dbReference type="Proteomes" id="UP000000607"/>
    </source>
</evidence>
<dbReference type="Proteomes" id="UP000000607">
    <property type="component" value="Chromosome"/>
</dbReference>